<dbReference type="PANTHER" id="PTHR22916">
    <property type="entry name" value="GLYCOSYLTRANSFERASE"/>
    <property type="match status" value="1"/>
</dbReference>
<dbReference type="Pfam" id="PF00535">
    <property type="entry name" value="Glycos_transf_2"/>
    <property type="match status" value="1"/>
</dbReference>
<organism evidence="2 3">
    <name type="scientific">Treponema parvum</name>
    <dbReference type="NCBI Taxonomy" id="138851"/>
    <lineage>
        <taxon>Bacteria</taxon>
        <taxon>Pseudomonadati</taxon>
        <taxon>Spirochaetota</taxon>
        <taxon>Spirochaetia</taxon>
        <taxon>Spirochaetales</taxon>
        <taxon>Treponemataceae</taxon>
        <taxon>Treponema</taxon>
    </lineage>
</organism>
<dbReference type="InterPro" id="IPR029044">
    <property type="entry name" value="Nucleotide-diphossugar_trans"/>
</dbReference>
<gene>
    <name evidence="2" type="ORF">HRI96_10240</name>
</gene>
<reference evidence="2" key="2">
    <citation type="journal article" date="2021" name="Microbiol. Resour. Announc.">
        <title>Complete Genome Sequences of Three Human Oral Treponema parvum Isolates.</title>
        <authorList>
            <person name="Zeng H."/>
            <person name="Watt R.M."/>
        </authorList>
    </citation>
    <scope>NUCLEOTIDE SEQUENCE</scope>
    <source>
        <strain evidence="2">ATCC 700773</strain>
    </source>
</reference>
<dbReference type="RefSeq" id="WP_210117255.1">
    <property type="nucleotide sequence ID" value="NZ_CP054257.1"/>
</dbReference>
<evidence type="ECO:0000259" key="1">
    <source>
        <dbReference type="Pfam" id="PF00535"/>
    </source>
</evidence>
<name>A0A975F1A8_9SPIR</name>
<dbReference type="Proteomes" id="UP000671995">
    <property type="component" value="Chromosome"/>
</dbReference>
<dbReference type="AlphaFoldDB" id="A0A975F1A8"/>
<feature type="domain" description="Glycosyltransferase 2-like" evidence="1">
    <location>
        <begin position="7"/>
        <end position="151"/>
    </location>
</feature>
<dbReference type="GO" id="GO:0016758">
    <property type="term" value="F:hexosyltransferase activity"/>
    <property type="evidence" value="ECO:0007669"/>
    <property type="project" value="UniProtKB-ARBA"/>
</dbReference>
<dbReference type="SUPFAM" id="SSF53448">
    <property type="entry name" value="Nucleotide-diphospho-sugar transferases"/>
    <property type="match status" value="1"/>
</dbReference>
<dbReference type="PANTHER" id="PTHR22916:SF3">
    <property type="entry name" value="UDP-GLCNAC:BETAGAL BETA-1,3-N-ACETYLGLUCOSAMINYLTRANSFERASE-LIKE PROTEIN 1"/>
    <property type="match status" value="1"/>
</dbReference>
<dbReference type="Gene3D" id="3.90.550.10">
    <property type="entry name" value="Spore Coat Polysaccharide Biosynthesis Protein SpsA, Chain A"/>
    <property type="match status" value="1"/>
</dbReference>
<protein>
    <submittedName>
        <fullName evidence="2">Glycosyltransferase family 2 protein</fullName>
    </submittedName>
</protein>
<dbReference type="EMBL" id="CP054257">
    <property type="protein sequence ID" value="QTQ12543.1"/>
    <property type="molecule type" value="Genomic_DNA"/>
</dbReference>
<sequence>MNLPLISVIVPFYNAEKTILNCLESVAAQTYPSIELVILNDGSKGALSNSSRFSSSENEIIEKFSKKYASRKGFCVRYIEHEKNEGIFQARRTAFENSSGEYCCFLDADDALTEQSLSLLYEAAMSCDADIVHGKAELIHDENFPDDRRLSVLKKIELIHEGVLEGENITDDFLCNGEHSFFLWGKLFKAEALKNAYNLLPNFYCTTGEDFLLYYFICMNAKRYVGINEKVYRYDIDTGITSETLISSLDRWKRVCSVASAFTVLYSVFKESPPEDRHRAAVQKVCISYLANNIKQLRACVVPELYDQAYSMLCEYWGSSFVKRVESMLADCKGSPVDR</sequence>
<proteinExistence type="predicted"/>
<dbReference type="CDD" id="cd00761">
    <property type="entry name" value="Glyco_tranf_GTA_type"/>
    <property type="match status" value="1"/>
</dbReference>
<accession>A0A975F1A8</accession>
<evidence type="ECO:0000313" key="2">
    <source>
        <dbReference type="EMBL" id="QTQ12543.1"/>
    </source>
</evidence>
<reference evidence="2" key="1">
    <citation type="submission" date="2020-05" db="EMBL/GenBank/DDBJ databases">
        <authorList>
            <person name="Zeng H."/>
            <person name="Chan Y.K."/>
            <person name="Watt R.M."/>
        </authorList>
    </citation>
    <scope>NUCLEOTIDE SEQUENCE</scope>
    <source>
        <strain evidence="2">ATCC 700773</strain>
    </source>
</reference>
<evidence type="ECO:0000313" key="3">
    <source>
        <dbReference type="Proteomes" id="UP000671995"/>
    </source>
</evidence>
<dbReference type="InterPro" id="IPR001173">
    <property type="entry name" value="Glyco_trans_2-like"/>
</dbReference>